<dbReference type="SUPFAM" id="SSF69047">
    <property type="entry name" value="Hypothetical protein YjbJ"/>
    <property type="match status" value="1"/>
</dbReference>
<name>A4BSP2_9GAMM</name>
<keyword evidence="2" id="KW-1185">Reference proteome</keyword>
<gene>
    <name evidence="1" type="ORF">NB231_08645</name>
</gene>
<dbReference type="STRING" id="314278.NB231_08645"/>
<dbReference type="Gene3D" id="1.10.1470.10">
    <property type="entry name" value="YjbJ"/>
    <property type="match status" value="1"/>
</dbReference>
<sequence length="92" mass="10338">MVEANMYTDQITGNWHIFKGKVRQRWAEFTNEDLDHVIGGFEEELSGKIQTIYGISKEKADREIKEWLMSDHDPHYWSGGASSGGGGSCSSV</sequence>
<comment type="caution">
    <text evidence="1">The sequence shown here is derived from an EMBL/GenBank/DDBJ whole genome shotgun (WGS) entry which is preliminary data.</text>
</comment>
<dbReference type="AlphaFoldDB" id="A4BSP2"/>
<evidence type="ECO:0000313" key="1">
    <source>
        <dbReference type="EMBL" id="EAR21312.1"/>
    </source>
</evidence>
<organism evidence="1 2">
    <name type="scientific">Nitrococcus mobilis Nb-231</name>
    <dbReference type="NCBI Taxonomy" id="314278"/>
    <lineage>
        <taxon>Bacteria</taxon>
        <taxon>Pseudomonadati</taxon>
        <taxon>Pseudomonadota</taxon>
        <taxon>Gammaproteobacteria</taxon>
        <taxon>Chromatiales</taxon>
        <taxon>Ectothiorhodospiraceae</taxon>
        <taxon>Nitrococcus</taxon>
    </lineage>
</organism>
<protein>
    <recommendedName>
        <fullName evidence="3">CsbD-like domain-containing protein</fullName>
    </recommendedName>
</protein>
<reference evidence="1 2" key="1">
    <citation type="submission" date="2006-02" db="EMBL/GenBank/DDBJ databases">
        <authorList>
            <person name="Waterbury J."/>
            <person name="Ferriera S."/>
            <person name="Johnson J."/>
            <person name="Kravitz S."/>
            <person name="Halpern A."/>
            <person name="Remington K."/>
            <person name="Beeson K."/>
            <person name="Tran B."/>
            <person name="Rogers Y.-H."/>
            <person name="Friedman R."/>
            <person name="Venter J.C."/>
        </authorList>
    </citation>
    <scope>NUCLEOTIDE SEQUENCE [LARGE SCALE GENOMIC DNA]</scope>
    <source>
        <strain evidence="1 2">Nb-231</strain>
    </source>
</reference>
<evidence type="ECO:0000313" key="2">
    <source>
        <dbReference type="Proteomes" id="UP000003374"/>
    </source>
</evidence>
<proteinExistence type="predicted"/>
<dbReference type="eggNOG" id="COG3237">
    <property type="taxonomic scope" value="Bacteria"/>
</dbReference>
<accession>A4BSP2</accession>
<dbReference type="HOGENOM" id="CLU_135567_4_1_6"/>
<dbReference type="Proteomes" id="UP000003374">
    <property type="component" value="Unassembled WGS sequence"/>
</dbReference>
<evidence type="ECO:0008006" key="3">
    <source>
        <dbReference type="Google" id="ProtNLM"/>
    </source>
</evidence>
<dbReference type="InterPro" id="IPR036629">
    <property type="entry name" value="YjbJ_sf"/>
</dbReference>
<dbReference type="EMBL" id="AAOF01000010">
    <property type="protein sequence ID" value="EAR21312.1"/>
    <property type="molecule type" value="Genomic_DNA"/>
</dbReference>